<sequence length="62" mass="6947">MGDRPFVWVDDEVCRDDQAYFGDHQLVYRVDAGTGLTAADFAAVREWAAGKSFADKAFRPHP</sequence>
<name>A0A4R2ISG3_9ACTN</name>
<dbReference type="Proteomes" id="UP000295573">
    <property type="component" value="Unassembled WGS sequence"/>
</dbReference>
<protein>
    <submittedName>
        <fullName evidence="1">Uncharacterized protein</fullName>
    </submittedName>
</protein>
<evidence type="ECO:0000313" key="2">
    <source>
        <dbReference type="Proteomes" id="UP000295573"/>
    </source>
</evidence>
<gene>
    <name evidence="1" type="ORF">EV646_10471</name>
</gene>
<keyword evidence="2" id="KW-1185">Reference proteome</keyword>
<accession>A0A4R2ISG3</accession>
<dbReference type="EMBL" id="SLWR01000004">
    <property type="protein sequence ID" value="TCO48254.1"/>
    <property type="molecule type" value="Genomic_DNA"/>
</dbReference>
<evidence type="ECO:0000313" key="1">
    <source>
        <dbReference type="EMBL" id="TCO48254.1"/>
    </source>
</evidence>
<dbReference type="OrthoDB" id="5124141at2"/>
<organism evidence="1 2">
    <name type="scientific">Kribbella antiqua</name>
    <dbReference type="NCBI Taxonomy" id="2512217"/>
    <lineage>
        <taxon>Bacteria</taxon>
        <taxon>Bacillati</taxon>
        <taxon>Actinomycetota</taxon>
        <taxon>Actinomycetes</taxon>
        <taxon>Propionibacteriales</taxon>
        <taxon>Kribbellaceae</taxon>
        <taxon>Kribbella</taxon>
    </lineage>
</organism>
<dbReference type="RefSeq" id="WP_132147987.1">
    <property type="nucleotide sequence ID" value="NZ_SLWR01000004.1"/>
</dbReference>
<comment type="caution">
    <text evidence="1">The sequence shown here is derived from an EMBL/GenBank/DDBJ whole genome shotgun (WGS) entry which is preliminary data.</text>
</comment>
<reference evidence="1 2" key="1">
    <citation type="journal article" date="2015" name="Stand. Genomic Sci.">
        <title>Genomic Encyclopedia of Bacterial and Archaeal Type Strains, Phase III: the genomes of soil and plant-associated and newly described type strains.</title>
        <authorList>
            <person name="Whitman W.B."/>
            <person name="Woyke T."/>
            <person name="Klenk H.P."/>
            <person name="Zhou Y."/>
            <person name="Lilburn T.G."/>
            <person name="Beck B.J."/>
            <person name="De Vos P."/>
            <person name="Vandamme P."/>
            <person name="Eisen J.A."/>
            <person name="Garrity G."/>
            <person name="Hugenholtz P."/>
            <person name="Kyrpides N.C."/>
        </authorList>
    </citation>
    <scope>NUCLEOTIDE SEQUENCE [LARGE SCALE GENOMIC DNA]</scope>
    <source>
        <strain evidence="1 2">VKM Ac-2541</strain>
    </source>
</reference>
<proteinExistence type="predicted"/>
<dbReference type="AlphaFoldDB" id="A0A4R2ISG3"/>